<gene>
    <name evidence="2" type="ORF">E2C01_059399</name>
</gene>
<comment type="caution">
    <text evidence="2">The sequence shown here is derived from an EMBL/GenBank/DDBJ whole genome shotgun (WGS) entry which is preliminary data.</text>
</comment>
<dbReference type="Proteomes" id="UP000324222">
    <property type="component" value="Unassembled WGS sequence"/>
</dbReference>
<evidence type="ECO:0000256" key="1">
    <source>
        <dbReference type="SAM" id="Phobius"/>
    </source>
</evidence>
<organism evidence="2 3">
    <name type="scientific">Portunus trituberculatus</name>
    <name type="common">Swimming crab</name>
    <name type="synonym">Neptunus trituberculatus</name>
    <dbReference type="NCBI Taxonomy" id="210409"/>
    <lineage>
        <taxon>Eukaryota</taxon>
        <taxon>Metazoa</taxon>
        <taxon>Ecdysozoa</taxon>
        <taxon>Arthropoda</taxon>
        <taxon>Crustacea</taxon>
        <taxon>Multicrustacea</taxon>
        <taxon>Malacostraca</taxon>
        <taxon>Eumalacostraca</taxon>
        <taxon>Eucarida</taxon>
        <taxon>Decapoda</taxon>
        <taxon>Pleocyemata</taxon>
        <taxon>Brachyura</taxon>
        <taxon>Eubrachyura</taxon>
        <taxon>Portunoidea</taxon>
        <taxon>Portunidae</taxon>
        <taxon>Portuninae</taxon>
        <taxon>Portunus</taxon>
    </lineage>
</organism>
<sequence length="169" mass="16504">MFAQAVAGEWLAPQGTPTAPNSTATASATEVAGKASSASAISSMGPTPPTASPVSLRKQLSLLVIMPSLACLVLALLVLPSSVVATASSSSSSSSSSGLSESPREVCSGADKLCHSGGGGVRLVVPPVTPGAIPGGRDERACLPSLLPSGCSAVRRQPPTAPCLGLASV</sequence>
<keyword evidence="3" id="KW-1185">Reference proteome</keyword>
<name>A0A5B7H7G4_PORTR</name>
<feature type="transmembrane region" description="Helical" evidence="1">
    <location>
        <begin position="60"/>
        <end position="79"/>
    </location>
</feature>
<keyword evidence="1" id="KW-0472">Membrane</keyword>
<accession>A0A5B7H7G4</accession>
<evidence type="ECO:0000313" key="2">
    <source>
        <dbReference type="EMBL" id="MPC65267.1"/>
    </source>
</evidence>
<dbReference type="OrthoDB" id="5951731at2759"/>
<evidence type="ECO:0000313" key="3">
    <source>
        <dbReference type="Proteomes" id="UP000324222"/>
    </source>
</evidence>
<reference evidence="2 3" key="1">
    <citation type="submission" date="2019-05" db="EMBL/GenBank/DDBJ databases">
        <title>Another draft genome of Portunus trituberculatus and its Hox gene families provides insights of decapod evolution.</title>
        <authorList>
            <person name="Jeong J.-H."/>
            <person name="Song I."/>
            <person name="Kim S."/>
            <person name="Choi T."/>
            <person name="Kim D."/>
            <person name="Ryu S."/>
            <person name="Kim W."/>
        </authorList>
    </citation>
    <scope>NUCLEOTIDE SEQUENCE [LARGE SCALE GENOMIC DNA]</scope>
    <source>
        <tissue evidence="2">Muscle</tissue>
    </source>
</reference>
<dbReference type="EMBL" id="VSRR010023135">
    <property type="protein sequence ID" value="MPC65267.1"/>
    <property type="molecule type" value="Genomic_DNA"/>
</dbReference>
<protein>
    <submittedName>
        <fullName evidence="2">Uncharacterized protein</fullName>
    </submittedName>
</protein>
<keyword evidence="1" id="KW-0812">Transmembrane</keyword>
<dbReference type="AlphaFoldDB" id="A0A5B7H7G4"/>
<keyword evidence="1" id="KW-1133">Transmembrane helix</keyword>
<proteinExistence type="predicted"/>